<dbReference type="AlphaFoldDB" id="A0A8K0D2N6"/>
<keyword evidence="2" id="KW-1185">Reference proteome</keyword>
<dbReference type="EMBL" id="VTPC01004692">
    <property type="protein sequence ID" value="KAF2896869.1"/>
    <property type="molecule type" value="Genomic_DNA"/>
</dbReference>
<dbReference type="PANTHER" id="PTHR10773:SF19">
    <property type="match status" value="1"/>
</dbReference>
<gene>
    <name evidence="1" type="ORF">ILUMI_09308</name>
</gene>
<accession>A0A8K0D2N6</accession>
<name>A0A8K0D2N6_IGNLU</name>
<protein>
    <submittedName>
        <fullName evidence="1">Uncharacterized protein</fullName>
    </submittedName>
</protein>
<dbReference type="Proteomes" id="UP000801492">
    <property type="component" value="Unassembled WGS sequence"/>
</dbReference>
<sequence>MDSKPKPPAKEKRRKRVAQRHLWKRNIKKLKVNSGLAYISVGNKPVPARGTKSPCNDKCRLKCPQNLGTPKTKEMLCMPQSNGKKKRTLKSGPIYVPSQWLPVIRSARKSKPYKVNEMATEEFFDFHDLSQNLGKSFSVSVKGEKVIWNDIQILKVAKDSSGVILYKNSYNSEEFKEIKVLMIKRGRSSSSAIYDVYNLKPAYRERPTISDKTKSHLMELCQKNLIPKEDAACGYCAVVKTPQSFGKRILNQHDVERNRTSTVTRLMNELQAATGAVVSVSINKNGKDKHVNEFIGD</sequence>
<evidence type="ECO:0000313" key="2">
    <source>
        <dbReference type="Proteomes" id="UP000801492"/>
    </source>
</evidence>
<organism evidence="1 2">
    <name type="scientific">Ignelater luminosus</name>
    <name type="common">Cucubano</name>
    <name type="synonym">Pyrophorus luminosus</name>
    <dbReference type="NCBI Taxonomy" id="2038154"/>
    <lineage>
        <taxon>Eukaryota</taxon>
        <taxon>Metazoa</taxon>
        <taxon>Ecdysozoa</taxon>
        <taxon>Arthropoda</taxon>
        <taxon>Hexapoda</taxon>
        <taxon>Insecta</taxon>
        <taxon>Pterygota</taxon>
        <taxon>Neoptera</taxon>
        <taxon>Endopterygota</taxon>
        <taxon>Coleoptera</taxon>
        <taxon>Polyphaga</taxon>
        <taxon>Elateriformia</taxon>
        <taxon>Elateroidea</taxon>
        <taxon>Elateridae</taxon>
        <taxon>Agrypninae</taxon>
        <taxon>Pyrophorini</taxon>
        <taxon>Ignelater</taxon>
    </lineage>
</organism>
<reference evidence="1" key="1">
    <citation type="submission" date="2019-08" db="EMBL/GenBank/DDBJ databases">
        <title>The genome of the North American firefly Photinus pyralis.</title>
        <authorList>
            <consortium name="Photinus pyralis genome working group"/>
            <person name="Fallon T.R."/>
            <person name="Sander Lower S.E."/>
            <person name="Weng J.-K."/>
        </authorList>
    </citation>
    <scope>NUCLEOTIDE SEQUENCE</scope>
    <source>
        <strain evidence="1">TRF0915ILg1</strain>
        <tissue evidence="1">Whole body</tissue>
    </source>
</reference>
<comment type="caution">
    <text evidence="1">The sequence shown here is derived from an EMBL/GenBank/DDBJ whole genome shotgun (WGS) entry which is preliminary data.</text>
</comment>
<evidence type="ECO:0000313" key="1">
    <source>
        <dbReference type="EMBL" id="KAF2896869.1"/>
    </source>
</evidence>
<dbReference type="OrthoDB" id="6738595at2759"/>
<proteinExistence type="predicted"/>
<dbReference type="PANTHER" id="PTHR10773">
    <property type="entry name" value="DNA-DIRECTED RNA POLYMERASES I, II, AND III SUBUNIT RPABC2"/>
    <property type="match status" value="1"/>
</dbReference>